<feature type="region of interest" description="Disordered" evidence="3">
    <location>
        <begin position="1"/>
        <end position="21"/>
    </location>
</feature>
<dbReference type="PANTHER" id="PTHR43080">
    <property type="entry name" value="CBS DOMAIN-CONTAINING PROTEIN CBSX3, MITOCHONDRIAL"/>
    <property type="match status" value="1"/>
</dbReference>
<feature type="domain" description="CBS" evidence="4">
    <location>
        <begin position="156"/>
        <end position="213"/>
    </location>
</feature>
<protein>
    <submittedName>
        <fullName evidence="5">CBS domain protein</fullName>
    </submittedName>
</protein>
<organism evidence="5 6">
    <name type="scientific">Euzebya pacifica</name>
    <dbReference type="NCBI Taxonomy" id="1608957"/>
    <lineage>
        <taxon>Bacteria</taxon>
        <taxon>Bacillati</taxon>
        <taxon>Actinomycetota</taxon>
        <taxon>Nitriliruptoria</taxon>
        <taxon>Euzebyales</taxon>
    </lineage>
</organism>
<dbReference type="InterPro" id="IPR051257">
    <property type="entry name" value="Diverse_CBS-Domain"/>
</dbReference>
<dbReference type="AlphaFoldDB" id="A0A346XZB1"/>
<proteinExistence type="predicted"/>
<keyword evidence="1 2" id="KW-0129">CBS domain</keyword>
<evidence type="ECO:0000256" key="2">
    <source>
        <dbReference type="PROSITE-ProRule" id="PRU00703"/>
    </source>
</evidence>
<dbReference type="SMART" id="SM00116">
    <property type="entry name" value="CBS"/>
    <property type="match status" value="2"/>
</dbReference>
<dbReference type="InterPro" id="IPR046342">
    <property type="entry name" value="CBS_dom_sf"/>
</dbReference>
<dbReference type="InterPro" id="IPR000644">
    <property type="entry name" value="CBS_dom"/>
</dbReference>
<evidence type="ECO:0000259" key="4">
    <source>
        <dbReference type="PROSITE" id="PS51371"/>
    </source>
</evidence>
<keyword evidence="6" id="KW-1185">Reference proteome</keyword>
<accession>A0A346XZB1</accession>
<gene>
    <name evidence="5" type="ORF">DVS28_a2879</name>
</gene>
<dbReference type="Proteomes" id="UP000264006">
    <property type="component" value="Chromosome"/>
</dbReference>
<evidence type="ECO:0000256" key="1">
    <source>
        <dbReference type="ARBA" id="ARBA00023122"/>
    </source>
</evidence>
<dbReference type="SUPFAM" id="SSF54631">
    <property type="entry name" value="CBS-domain pair"/>
    <property type="match status" value="1"/>
</dbReference>
<reference evidence="5 6" key="1">
    <citation type="submission" date="2018-09" db="EMBL/GenBank/DDBJ databases">
        <title>Complete genome sequence of Euzebya sp. DY32-46 isolated from seawater of Pacific Ocean.</title>
        <authorList>
            <person name="Xu L."/>
            <person name="Wu Y.-H."/>
            <person name="Xu X.-W."/>
        </authorList>
    </citation>
    <scope>NUCLEOTIDE SEQUENCE [LARGE SCALE GENOMIC DNA]</scope>
    <source>
        <strain evidence="5 6">DY32-46</strain>
    </source>
</reference>
<sequence length="356" mass="38470">MMRTAELLQQAAGDEVTQPDGDGSVLMTLRSRQAGVEVHKRVRVSIDQAEETDDVLRIPLRWEADPAPHLFPTFEGVVELLSLGNGRAELSLVGYYQPPLGPVGDAVNTYLSDTARASAIRLVRHLARELVEDVYHLDRPLQSDATRVALTVRDVMSSELVVVSEDESLRDAAGVLLAAGHGGVPVVDDRNQVIGVLSERDLLDRVADERLGLGPAAHRAWKRWTARNAGEACSRPAITTEADSSVRQAATLMATRDVARLVVMDGARVVGIVTRSDMLGVLVRDDDEIADAVAAVLADRGEDGVHHTVEDGRVHLTGTVKLRSRVTPVCRDVERCDGVLLVDGSQLGWATDDVTP</sequence>
<dbReference type="KEGG" id="euz:DVS28_a2879"/>
<evidence type="ECO:0000313" key="6">
    <source>
        <dbReference type="Proteomes" id="UP000264006"/>
    </source>
</evidence>
<dbReference type="Gene3D" id="3.10.580.10">
    <property type="entry name" value="CBS-domain"/>
    <property type="match status" value="1"/>
</dbReference>
<dbReference type="Pfam" id="PF00571">
    <property type="entry name" value="CBS"/>
    <property type="match status" value="2"/>
</dbReference>
<dbReference type="PANTHER" id="PTHR43080:SF29">
    <property type="entry name" value="OS02G0818000 PROTEIN"/>
    <property type="match status" value="1"/>
</dbReference>
<dbReference type="PROSITE" id="PS51371">
    <property type="entry name" value="CBS"/>
    <property type="match status" value="2"/>
</dbReference>
<evidence type="ECO:0000313" key="5">
    <source>
        <dbReference type="EMBL" id="AXV07558.1"/>
    </source>
</evidence>
<feature type="domain" description="CBS" evidence="4">
    <location>
        <begin position="233"/>
        <end position="288"/>
    </location>
</feature>
<name>A0A346XZB1_9ACTN</name>
<dbReference type="EMBL" id="CP031165">
    <property type="protein sequence ID" value="AXV07558.1"/>
    <property type="molecule type" value="Genomic_DNA"/>
</dbReference>
<evidence type="ECO:0000256" key="3">
    <source>
        <dbReference type="SAM" id="MobiDB-lite"/>
    </source>
</evidence>